<dbReference type="RefSeq" id="WP_101822522.1">
    <property type="nucleotide sequence ID" value="NZ_PKJC01000028.1"/>
</dbReference>
<dbReference type="InterPro" id="IPR003737">
    <property type="entry name" value="GlcNAc_PI_deacetylase-related"/>
</dbReference>
<proteinExistence type="predicted"/>
<dbReference type="InterPro" id="IPR024078">
    <property type="entry name" value="LmbE-like_dom_sf"/>
</dbReference>
<evidence type="ECO:0000256" key="1">
    <source>
        <dbReference type="ARBA" id="ARBA00022833"/>
    </source>
</evidence>
<dbReference type="STRING" id="2055.BCM27_01500"/>
<protein>
    <submittedName>
        <fullName evidence="3">PIG-L family deacetylase</fullName>
    </submittedName>
</protein>
<evidence type="ECO:0000313" key="4">
    <source>
        <dbReference type="Proteomes" id="UP000234662"/>
    </source>
</evidence>
<comment type="caution">
    <text evidence="3">The sequence shown here is derived from an EMBL/GenBank/DDBJ whole genome shotgun (WGS) entry which is preliminary data.</text>
</comment>
<evidence type="ECO:0000313" key="3">
    <source>
        <dbReference type="EMBL" id="PKZ63256.1"/>
    </source>
</evidence>
<dbReference type="PANTHER" id="PTHR12993">
    <property type="entry name" value="N-ACETYLGLUCOSAMINYL-PHOSPHATIDYLINOSITOL DE-N-ACETYLASE-RELATED"/>
    <property type="match status" value="1"/>
</dbReference>
<feature type="compositionally biased region" description="Low complexity" evidence="2">
    <location>
        <begin position="13"/>
        <end position="25"/>
    </location>
</feature>
<dbReference type="EMBL" id="PKJC01000028">
    <property type="protein sequence ID" value="PKZ63256.1"/>
    <property type="molecule type" value="Genomic_DNA"/>
</dbReference>
<sequence>MTTGDISSTDRFGTTPTSSGGTPESEWQRWFAARGPWPDFEPDVRRLIVLAAHPDDEILGVGGVMAAAHRRGVDVVALCLSDGSASHPGSPTLSPAELAVRRHAEVDTATSTLGIGTTRWCGLGDGTLSALDDEIEAIVDATISEKPDTPTALLAVWMHDGHPDHEAVGRCARRVGDRRGVPVWMYPIWMWHWATPDDPDIPWHRLRTLVLDDDIAVAKRAATQAFETQIRPLSPAPEDAAVLGPHILDRLLRDREFVFV</sequence>
<feature type="compositionally biased region" description="Polar residues" evidence="2">
    <location>
        <begin position="1"/>
        <end position="12"/>
    </location>
</feature>
<dbReference type="AlphaFoldDB" id="A0A2I1R297"/>
<dbReference type="SUPFAM" id="SSF102588">
    <property type="entry name" value="LmbE-like"/>
    <property type="match status" value="1"/>
</dbReference>
<accession>A0A2I1R297</accession>
<dbReference type="GO" id="GO:0016811">
    <property type="term" value="F:hydrolase activity, acting on carbon-nitrogen (but not peptide) bonds, in linear amides"/>
    <property type="evidence" value="ECO:0007669"/>
    <property type="project" value="TreeGrafter"/>
</dbReference>
<dbReference type="Pfam" id="PF02585">
    <property type="entry name" value="PIG-L"/>
    <property type="match status" value="1"/>
</dbReference>
<dbReference type="PANTHER" id="PTHR12993:SF29">
    <property type="entry name" value="BLR3841 PROTEIN"/>
    <property type="match status" value="1"/>
</dbReference>
<dbReference type="Proteomes" id="UP000234662">
    <property type="component" value="Unassembled WGS sequence"/>
</dbReference>
<feature type="region of interest" description="Disordered" evidence="2">
    <location>
        <begin position="1"/>
        <end position="26"/>
    </location>
</feature>
<organism evidence="3 4">
    <name type="scientific">Gordonia terrae</name>
    <dbReference type="NCBI Taxonomy" id="2055"/>
    <lineage>
        <taxon>Bacteria</taxon>
        <taxon>Bacillati</taxon>
        <taxon>Actinomycetota</taxon>
        <taxon>Actinomycetes</taxon>
        <taxon>Mycobacteriales</taxon>
        <taxon>Gordoniaceae</taxon>
        <taxon>Gordonia</taxon>
    </lineage>
</organism>
<dbReference type="GO" id="GO:0016137">
    <property type="term" value="P:glycoside metabolic process"/>
    <property type="evidence" value="ECO:0007669"/>
    <property type="project" value="UniProtKB-ARBA"/>
</dbReference>
<keyword evidence="1" id="KW-0862">Zinc</keyword>
<dbReference type="Gene3D" id="3.40.50.10320">
    <property type="entry name" value="LmbE-like"/>
    <property type="match status" value="1"/>
</dbReference>
<evidence type="ECO:0000256" key="2">
    <source>
        <dbReference type="SAM" id="MobiDB-lite"/>
    </source>
</evidence>
<name>A0A2I1R297_9ACTN</name>
<reference evidence="3 4" key="1">
    <citation type="submission" date="2017-12" db="EMBL/GenBank/DDBJ databases">
        <title>Phylogenetic diversity of female urinary microbiome.</title>
        <authorList>
            <person name="Thomas-White K."/>
            <person name="Wolfe A.J."/>
        </authorList>
    </citation>
    <scope>NUCLEOTIDE SEQUENCE [LARGE SCALE GENOMIC DNA]</scope>
    <source>
        <strain evidence="3 4">UMB0777</strain>
    </source>
</reference>
<gene>
    <name evidence="3" type="ORF">CYJ73_22790</name>
</gene>